<accession>A0A1Y1K708</accession>
<gene>
    <name evidence="4" type="ORF">PPYR_01866</name>
</gene>
<keyword evidence="5" id="KW-1185">Reference proteome</keyword>
<dbReference type="AlphaFoldDB" id="A0A1Y1K708"/>
<dbReference type="Pfam" id="PF13837">
    <property type="entry name" value="Myb_DNA-bind_4"/>
    <property type="match status" value="1"/>
</dbReference>
<feature type="domain" description="Myb/SANT-like DNA-binding" evidence="2">
    <location>
        <begin position="64"/>
        <end position="151"/>
    </location>
</feature>
<dbReference type="InterPro" id="IPR044822">
    <property type="entry name" value="Myb_DNA-bind_4"/>
</dbReference>
<reference evidence="3" key="1">
    <citation type="journal article" date="2016" name="Sci. Rep.">
        <title>Molecular characterization of firefly nuptial gifts: a multi-omics approach sheds light on postcopulatory sexual selection.</title>
        <authorList>
            <person name="Al-Wathiqui N."/>
            <person name="Fallon T.R."/>
            <person name="South A."/>
            <person name="Weng J.K."/>
            <person name="Lewis S.M."/>
        </authorList>
    </citation>
    <scope>NUCLEOTIDE SEQUENCE</scope>
</reference>
<dbReference type="Proteomes" id="UP000327044">
    <property type="component" value="Unassembled WGS sequence"/>
</dbReference>
<dbReference type="InParanoid" id="A0A1Y1K708"/>
<protein>
    <recommendedName>
        <fullName evidence="2">Myb/SANT-like DNA-binding domain-containing protein</fullName>
    </recommendedName>
</protein>
<dbReference type="EMBL" id="GEZM01093331">
    <property type="protein sequence ID" value="JAV56281.1"/>
    <property type="molecule type" value="Transcribed_RNA"/>
</dbReference>
<evidence type="ECO:0000313" key="5">
    <source>
        <dbReference type="Proteomes" id="UP000327044"/>
    </source>
</evidence>
<evidence type="ECO:0000259" key="2">
    <source>
        <dbReference type="Pfam" id="PF13837"/>
    </source>
</evidence>
<reference evidence="4" key="3">
    <citation type="submission" date="2019-08" db="EMBL/GenBank/DDBJ databases">
        <authorList>
            <consortium name="Photinus pyralis genome working group"/>
            <person name="Fallon T.R."/>
            <person name="Sander Lower S.E."/>
            <person name="Weng J.-K."/>
        </authorList>
    </citation>
    <scope>NUCLEOTIDE SEQUENCE</scope>
    <source>
        <strain evidence="4">1611_PpyrPB1</strain>
        <tissue evidence="4">Whole body</tissue>
    </source>
</reference>
<dbReference type="EMBL" id="VVIM01000001">
    <property type="protein sequence ID" value="KAB0804896.1"/>
    <property type="molecule type" value="Genomic_DNA"/>
</dbReference>
<feature type="compositionally biased region" description="Basic and acidic residues" evidence="1">
    <location>
        <begin position="210"/>
        <end position="223"/>
    </location>
</feature>
<name>A0A1Y1K708_PHOPY</name>
<proteinExistence type="predicted"/>
<dbReference type="Gene3D" id="1.10.10.60">
    <property type="entry name" value="Homeodomain-like"/>
    <property type="match status" value="1"/>
</dbReference>
<feature type="region of interest" description="Disordered" evidence="1">
    <location>
        <begin position="179"/>
        <end position="227"/>
    </location>
</feature>
<sequence>MKMYGFWTNRYVYPYDPTASETSSYVETEEMLTQQSDEVFTEQTDICGASTSNVEDENVVPILWPVPAKKLLIELYPKFAKRFSDRLIISKEQMFAKLAAEMAQFGYKYTTTQVKYRWRCFERSYKNFIKHTKATGREYKKLEFYDELHDIFHNEPRFHPEIVTSSVITVTKEISKENVPPVEETLLPQEQHETTRNETNTADVASDKPASAKREQSTRKEGYKPTSSVLQQLHMEMKRKNNLTEKKLVIEQERNTLLERKLNLLEKYLDNK</sequence>
<reference evidence="4 5" key="2">
    <citation type="journal article" date="2018" name="Elife">
        <title>Firefly genomes illuminate parallel origins of bioluminescence in beetles.</title>
        <authorList>
            <person name="Fallon T.R."/>
            <person name="Lower S.E."/>
            <person name="Chang C.H."/>
            <person name="Bessho-Uehara M."/>
            <person name="Martin G.J."/>
            <person name="Bewick A.J."/>
            <person name="Behringer M."/>
            <person name="Debat H.J."/>
            <person name="Wong I."/>
            <person name="Day J.C."/>
            <person name="Suvorov A."/>
            <person name="Silva C.J."/>
            <person name="Stanger-Hall K.F."/>
            <person name="Hall D.W."/>
            <person name="Schmitz R.J."/>
            <person name="Nelson D.R."/>
            <person name="Lewis S.M."/>
            <person name="Shigenobu S."/>
            <person name="Bybee S.M."/>
            <person name="Larracuente A.M."/>
            <person name="Oba Y."/>
            <person name="Weng J.K."/>
        </authorList>
    </citation>
    <scope>NUCLEOTIDE SEQUENCE [LARGE SCALE GENOMIC DNA]</scope>
    <source>
        <strain evidence="4">1611_PpyrPB1</strain>
        <tissue evidence="4">Whole body</tissue>
    </source>
</reference>
<evidence type="ECO:0000313" key="4">
    <source>
        <dbReference type="EMBL" id="KAB0804896.1"/>
    </source>
</evidence>
<evidence type="ECO:0000256" key="1">
    <source>
        <dbReference type="SAM" id="MobiDB-lite"/>
    </source>
</evidence>
<organism evidence="3">
    <name type="scientific">Photinus pyralis</name>
    <name type="common">Common eastern firefly</name>
    <name type="synonym">Lampyris pyralis</name>
    <dbReference type="NCBI Taxonomy" id="7054"/>
    <lineage>
        <taxon>Eukaryota</taxon>
        <taxon>Metazoa</taxon>
        <taxon>Ecdysozoa</taxon>
        <taxon>Arthropoda</taxon>
        <taxon>Hexapoda</taxon>
        <taxon>Insecta</taxon>
        <taxon>Pterygota</taxon>
        <taxon>Neoptera</taxon>
        <taxon>Endopterygota</taxon>
        <taxon>Coleoptera</taxon>
        <taxon>Polyphaga</taxon>
        <taxon>Elateriformia</taxon>
        <taxon>Elateroidea</taxon>
        <taxon>Lampyridae</taxon>
        <taxon>Lampyrinae</taxon>
        <taxon>Photinus</taxon>
    </lineage>
</organism>
<evidence type="ECO:0000313" key="3">
    <source>
        <dbReference type="EMBL" id="JAV56281.1"/>
    </source>
</evidence>